<reference evidence="2" key="1">
    <citation type="submission" date="2014-11" db="EMBL/GenBank/DDBJ databases">
        <authorList>
            <person name="Malar M.C."/>
            <person name="Sen D."/>
            <person name="Tripathy S."/>
        </authorList>
    </citation>
    <scope>NUCLEOTIDE SEQUENCE</scope>
    <source>
        <strain evidence="2">BDU141951</strain>
    </source>
</reference>
<dbReference type="SMART" id="SM00255">
    <property type="entry name" value="TIR"/>
    <property type="match status" value="2"/>
</dbReference>
<sequence length="1076" mass="120864">MNPLQDVFISYGRADSREFAARLNQRLIESGLEVWFDFDDIPLGVDYQKQIDDGIDKADNFLFIISPHSVNSPYCELEIELALKRNKRILPILHVEEISRETWQQRTPEGTEAEWEAYKAAGKHSHFPNMHAAIRKINWVYFREGIDDFEKSLQDLLALFERDRDYVHQHTVLLSQALTWQVNHQRPQDLLVNEALQAAERWLQTEFRDRQPPCIPTRLHCRFISESLKNAQDGMTEVFLSHAESDRETFEQIYAALTRAGLTVWSNWHDIQTGVDFKEAINRGIETTDNVVYLLSPEAAQSPWCQLELDYAMQLNKRIIPVLIQPLALEAVSPAIAALQFIDLTAAPPEADGVPQIGELLKAIKSEADYYHTHKQLLVQALKWERQLRNPCVLLQGKELNQTVAWLQVAQKRTQQPPLPLQIDFVQTSLQQPADLGLNVFIISHSRDLTFARKLNETLQIQGERTWFETDRVAASAELTTLITQNIERAENVVVVVSVEALADPPILADLQTAQTLSKRVIAVSYQAEVMPLVNQLRTKLAHQSFSDGPSQPEPTALPAALMTSSWVDFCDRDGDFVANFGNLYRILKSHPDHVRNHTRLLMRATSWEQANRDDSALLRPKELPKAEQWLATAADLSPPPADLHKTYLQASRDVLSRKVKPRSVLGVSLGATLLILMARFMGLLQGAELLAYDHLLRQRPNEPQDDRFLTVTIDADSGSYLREGLISERYTPSIGTLPDDALIEVLRILQQNQARLVGLDFYRDFPANPELKSLLEASDNFIAVCNLSQGGTGVQQPSEVDSAQVGFANMAGDQQAGLSYVRRHFLMDGADPPDCDTNTAFNLLLAQRYLAQEGVVFSSPAKPEGGFRGNGMNLGEVVVPNLFVARGPYYNAAELQGYQTLLNFRTAPNPDENIAKDATRFAPQVTLEALLTGQVPRELIADRIVLIGYTDLTDRNADSWDTPYGQMPGVFLHGQKASQLISAALDDRPLLGWWSLDKELLWIAAWAIAGGLLARQLIRWPRLAGGWAIAVVLLYSSCWLAMVAYSVWIPFVPALLTLTISTGGISILSYRLRHP</sequence>
<evidence type="ECO:0000259" key="1">
    <source>
        <dbReference type="PROSITE" id="PS50104"/>
    </source>
</evidence>
<dbReference type="GO" id="GO:0007165">
    <property type="term" value="P:signal transduction"/>
    <property type="evidence" value="ECO:0007669"/>
    <property type="project" value="InterPro"/>
</dbReference>
<proteinExistence type="predicted"/>
<dbReference type="InterPro" id="IPR007890">
    <property type="entry name" value="CHASE2"/>
</dbReference>
<dbReference type="EMBL" id="JTHE02000003">
    <property type="protein sequence ID" value="NEV69984.1"/>
    <property type="molecule type" value="Genomic_DNA"/>
</dbReference>
<gene>
    <name evidence="2" type="ORF">QQ91_023100</name>
</gene>
<dbReference type="InterPro" id="IPR000157">
    <property type="entry name" value="TIR_dom"/>
</dbReference>
<dbReference type="Pfam" id="PF05226">
    <property type="entry name" value="CHASE2"/>
    <property type="match status" value="1"/>
</dbReference>
<comment type="caution">
    <text evidence="2">The sequence shown here is derived from an EMBL/GenBank/DDBJ whole genome shotgun (WGS) entry which is preliminary data.</text>
</comment>
<dbReference type="SUPFAM" id="SSF52200">
    <property type="entry name" value="Toll/Interleukin receptor TIR domain"/>
    <property type="match status" value="3"/>
</dbReference>
<protein>
    <submittedName>
        <fullName evidence="2">TIR domain-containing protein</fullName>
    </submittedName>
</protein>
<feature type="domain" description="TIR" evidence="1">
    <location>
        <begin position="3"/>
        <end position="157"/>
    </location>
</feature>
<dbReference type="InterPro" id="IPR035897">
    <property type="entry name" value="Toll_tir_struct_dom_sf"/>
</dbReference>
<dbReference type="PANTHER" id="PTHR47508">
    <property type="entry name" value="SAM DOMAIN-CONTAINING PROTEIN-RELATED"/>
    <property type="match status" value="1"/>
</dbReference>
<feature type="domain" description="TIR" evidence="1">
    <location>
        <begin position="234"/>
        <end position="365"/>
    </location>
</feature>
<dbReference type="PROSITE" id="PS50104">
    <property type="entry name" value="TIR"/>
    <property type="match status" value="2"/>
</dbReference>
<dbReference type="Pfam" id="PF13676">
    <property type="entry name" value="TIR_2"/>
    <property type="match status" value="3"/>
</dbReference>
<name>A0A0C1UUB8_9CYAN</name>
<dbReference type="PANTHER" id="PTHR47508:SF1">
    <property type="entry name" value="NON-SPECIFIC SERINE_THREONINE PROTEIN KINASE"/>
    <property type="match status" value="1"/>
</dbReference>
<reference evidence="2" key="3">
    <citation type="submission" date="2020-02" db="EMBL/GenBank/DDBJ databases">
        <authorList>
            <person name="Sarangi A.N."/>
            <person name="Ghosh S."/>
            <person name="Mukherjee M."/>
            <person name="Tripathy S."/>
        </authorList>
    </citation>
    <scope>NUCLEOTIDE SEQUENCE</scope>
    <source>
        <strain evidence="2">BDU141951</strain>
    </source>
</reference>
<accession>A0A0C1UUB8</accession>
<dbReference type="AlphaFoldDB" id="A0A0C1UUB8"/>
<organism evidence="2">
    <name type="scientific">Lyngbya confervoides BDU141951</name>
    <dbReference type="NCBI Taxonomy" id="1574623"/>
    <lineage>
        <taxon>Bacteria</taxon>
        <taxon>Bacillati</taxon>
        <taxon>Cyanobacteriota</taxon>
        <taxon>Cyanophyceae</taxon>
        <taxon>Oscillatoriophycideae</taxon>
        <taxon>Oscillatoriales</taxon>
        <taxon>Microcoleaceae</taxon>
        <taxon>Lyngbya</taxon>
    </lineage>
</organism>
<reference evidence="2" key="2">
    <citation type="journal article" date="2015" name="Genome Announc.">
        <title>Draft Genome Sequence of Filamentous Marine Cyanobacterium Lyngbya confervoides Strain BDU141951.</title>
        <authorList>
            <person name="Chandrababunaidu M.M."/>
            <person name="Sen D."/>
            <person name="Tripathy S."/>
        </authorList>
    </citation>
    <scope>NUCLEOTIDE SEQUENCE</scope>
    <source>
        <strain evidence="2">BDU141951</strain>
    </source>
</reference>
<dbReference type="Gene3D" id="3.40.50.10140">
    <property type="entry name" value="Toll/interleukin-1 receptor homology (TIR) domain"/>
    <property type="match status" value="3"/>
</dbReference>
<evidence type="ECO:0000313" key="2">
    <source>
        <dbReference type="EMBL" id="NEV69984.1"/>
    </source>
</evidence>
<dbReference type="SMART" id="SM01080">
    <property type="entry name" value="CHASE2"/>
    <property type="match status" value="1"/>
</dbReference>